<evidence type="ECO:0000256" key="10">
    <source>
        <dbReference type="PIRNR" id="PIRNR017267"/>
    </source>
</evidence>
<evidence type="ECO:0000256" key="12">
    <source>
        <dbReference type="PIRSR" id="PIRSR017267-2"/>
    </source>
</evidence>
<evidence type="ECO:0000256" key="2">
    <source>
        <dbReference type="ARBA" id="ARBA00013055"/>
    </source>
</evidence>
<reference evidence="14" key="1">
    <citation type="submission" date="2022-12" db="EMBL/GenBank/DDBJ databases">
        <title>Genome assemblies of Blomia tropicalis.</title>
        <authorList>
            <person name="Cui Y."/>
        </authorList>
    </citation>
    <scope>NUCLEOTIDE SEQUENCE</scope>
    <source>
        <tissue evidence="14">Adult mites</tissue>
    </source>
</reference>
<dbReference type="GO" id="GO:0032542">
    <property type="term" value="F:sulfiredoxin activity"/>
    <property type="evidence" value="ECO:0007669"/>
    <property type="project" value="UniProtKB-EC"/>
</dbReference>
<evidence type="ECO:0000256" key="9">
    <source>
        <dbReference type="ARBA" id="ARBA00047514"/>
    </source>
</evidence>
<dbReference type="SUPFAM" id="SSF110849">
    <property type="entry name" value="ParB/Sulfiredoxin"/>
    <property type="match status" value="1"/>
</dbReference>
<proteinExistence type="inferred from homology"/>
<evidence type="ECO:0000256" key="7">
    <source>
        <dbReference type="ARBA" id="ARBA00023002"/>
    </source>
</evidence>
<gene>
    <name evidence="14" type="ORF">RDWZM_001802</name>
</gene>
<dbReference type="EMBL" id="JAPWDV010000001">
    <property type="protein sequence ID" value="KAJ6223257.1"/>
    <property type="molecule type" value="Genomic_DNA"/>
</dbReference>
<dbReference type="InterPro" id="IPR036086">
    <property type="entry name" value="ParB/Sulfiredoxin_sf"/>
</dbReference>
<dbReference type="GO" id="GO:0005524">
    <property type="term" value="F:ATP binding"/>
    <property type="evidence" value="ECO:0007669"/>
    <property type="project" value="UniProtKB-KW"/>
</dbReference>
<keyword evidence="4 10" id="KW-0547">Nucleotide-binding</keyword>
<evidence type="ECO:0000313" key="14">
    <source>
        <dbReference type="EMBL" id="KAJ6223257.1"/>
    </source>
</evidence>
<comment type="similarity">
    <text evidence="1 10">Belongs to the sulfiredoxin family.</text>
</comment>
<dbReference type="InterPro" id="IPR003115">
    <property type="entry name" value="ParB_N"/>
</dbReference>
<sequence length="112" mass="12842">MSSDKLTSIHTAQIDEIHDVPLIVIRRPIPPVLDEVKVKSLMETYKTNPNQIPPIDVMWIKGSEGGNYYYSFGGCHRFEAVKRLKMEKIKCKLFQTSADDLLFYLGTKPDLK</sequence>
<evidence type="ECO:0000259" key="13">
    <source>
        <dbReference type="SMART" id="SM00470"/>
    </source>
</evidence>
<protein>
    <recommendedName>
        <fullName evidence="2 10">Sulfiredoxin</fullName>
        <ecNumber evidence="2 10">1.8.98.2</ecNumber>
    </recommendedName>
</protein>
<dbReference type="PANTHER" id="PTHR21348:SF2">
    <property type="entry name" value="SULFIREDOXIN-1"/>
    <property type="match status" value="1"/>
</dbReference>
<evidence type="ECO:0000256" key="6">
    <source>
        <dbReference type="ARBA" id="ARBA00022862"/>
    </source>
</evidence>
<dbReference type="PANTHER" id="PTHR21348">
    <property type="match status" value="1"/>
</dbReference>
<dbReference type="FunFam" id="3.90.1530.10:FF:000001">
    <property type="entry name" value="Sulfiredoxin"/>
    <property type="match status" value="1"/>
</dbReference>
<keyword evidence="15" id="KW-1185">Reference proteome</keyword>
<keyword evidence="6 10" id="KW-0049">Antioxidant</keyword>
<keyword evidence="8 12" id="KW-1015">Disulfide bond</keyword>
<evidence type="ECO:0000313" key="15">
    <source>
        <dbReference type="Proteomes" id="UP001142055"/>
    </source>
</evidence>
<evidence type="ECO:0000256" key="11">
    <source>
        <dbReference type="PIRSR" id="PIRSR017267-1"/>
    </source>
</evidence>
<dbReference type="EC" id="1.8.98.2" evidence="2 10"/>
<keyword evidence="5 10" id="KW-0067">ATP-binding</keyword>
<dbReference type="Proteomes" id="UP001142055">
    <property type="component" value="Chromosome 1"/>
</dbReference>
<evidence type="ECO:0000256" key="3">
    <source>
        <dbReference type="ARBA" id="ARBA00022481"/>
    </source>
</evidence>
<feature type="binding site" evidence="11">
    <location>
        <begin position="74"/>
        <end position="77"/>
    </location>
    <ligand>
        <name>ATP</name>
        <dbReference type="ChEBI" id="CHEBI:30616"/>
    </ligand>
</feature>
<keyword evidence="7 10" id="KW-0560">Oxidoreductase</keyword>
<evidence type="ECO:0000256" key="4">
    <source>
        <dbReference type="ARBA" id="ARBA00022741"/>
    </source>
</evidence>
<dbReference type="GO" id="GO:0034599">
    <property type="term" value="P:cellular response to oxidative stress"/>
    <property type="evidence" value="ECO:0007669"/>
    <property type="project" value="TreeGrafter"/>
</dbReference>
<accession>A0A9Q0MEY9</accession>
<dbReference type="SMART" id="SM00470">
    <property type="entry name" value="ParB"/>
    <property type="match status" value="1"/>
</dbReference>
<organism evidence="14 15">
    <name type="scientific">Blomia tropicalis</name>
    <name type="common">Mite</name>
    <dbReference type="NCBI Taxonomy" id="40697"/>
    <lineage>
        <taxon>Eukaryota</taxon>
        <taxon>Metazoa</taxon>
        <taxon>Ecdysozoa</taxon>
        <taxon>Arthropoda</taxon>
        <taxon>Chelicerata</taxon>
        <taxon>Arachnida</taxon>
        <taxon>Acari</taxon>
        <taxon>Acariformes</taxon>
        <taxon>Sarcoptiformes</taxon>
        <taxon>Astigmata</taxon>
        <taxon>Glycyphagoidea</taxon>
        <taxon>Echimyopodidae</taxon>
        <taxon>Blomia</taxon>
    </lineage>
</organism>
<dbReference type="Pfam" id="PF02195">
    <property type="entry name" value="ParB_N"/>
    <property type="match status" value="1"/>
</dbReference>
<dbReference type="InterPro" id="IPR016692">
    <property type="entry name" value="Sulfiredoxin"/>
</dbReference>
<dbReference type="Gene3D" id="3.90.1530.10">
    <property type="entry name" value="Conserved hypothetical protein from pyrococcus furiosus pfu- 392566-001, ParB domain"/>
    <property type="match status" value="1"/>
</dbReference>
<dbReference type="CDD" id="cd16395">
    <property type="entry name" value="Srx"/>
    <property type="match status" value="1"/>
</dbReference>
<dbReference type="PIRSF" id="PIRSF017267">
    <property type="entry name" value="Sulfiredoxin"/>
    <property type="match status" value="1"/>
</dbReference>
<dbReference type="GO" id="GO:0005737">
    <property type="term" value="C:cytoplasm"/>
    <property type="evidence" value="ECO:0007669"/>
    <property type="project" value="TreeGrafter"/>
</dbReference>
<dbReference type="OMA" id="ANHRAHC"/>
<evidence type="ECO:0000256" key="1">
    <source>
        <dbReference type="ARBA" id="ARBA00009609"/>
    </source>
</evidence>
<feature type="domain" description="ParB-like N-terminal" evidence="13">
    <location>
        <begin position="18"/>
        <end position="111"/>
    </location>
</feature>
<feature type="disulfide bond" description="Interchain" evidence="12">
    <location>
        <position position="75"/>
    </location>
</feature>
<comment type="catalytic activity">
    <reaction evidence="9 10">
        <text>S-hydroxy-S-oxy-L-cysteinyl-[peroxiredoxin] + [protein]-dithiol + ATP = S-hydroxy-L-cysteinyl-[peroxiredoxin] + [protein]-disulfide + ADP + phosphate</text>
        <dbReference type="Rhea" id="RHEA:17545"/>
        <dbReference type="Rhea" id="RHEA-COMP:10593"/>
        <dbReference type="Rhea" id="RHEA-COMP:10594"/>
        <dbReference type="Rhea" id="RHEA-COMP:13681"/>
        <dbReference type="Rhea" id="RHEA-COMP:17976"/>
        <dbReference type="ChEBI" id="CHEBI:29950"/>
        <dbReference type="ChEBI" id="CHEBI:30616"/>
        <dbReference type="ChEBI" id="CHEBI:43474"/>
        <dbReference type="ChEBI" id="CHEBI:50058"/>
        <dbReference type="ChEBI" id="CHEBI:61973"/>
        <dbReference type="ChEBI" id="CHEBI:61974"/>
        <dbReference type="ChEBI" id="CHEBI:456216"/>
        <dbReference type="EC" id="1.8.98.2"/>
    </reaction>
</comment>
<comment type="caution">
    <text evidence="14">The sequence shown here is derived from an EMBL/GenBank/DDBJ whole genome shotgun (WGS) entry which is preliminary data.</text>
</comment>
<evidence type="ECO:0000256" key="8">
    <source>
        <dbReference type="ARBA" id="ARBA00023157"/>
    </source>
</evidence>
<dbReference type="AlphaFoldDB" id="A0A9Q0MEY9"/>
<evidence type="ECO:0000256" key="5">
    <source>
        <dbReference type="ARBA" id="ARBA00022840"/>
    </source>
</evidence>
<keyword evidence="3" id="KW-0488">Methylation</keyword>
<name>A0A9Q0MEY9_BLOTA</name>